<organism evidence="1">
    <name type="scientific">Siphoviridae sp. ctTBR23</name>
    <dbReference type="NCBI Taxonomy" id="2825515"/>
    <lineage>
        <taxon>Viruses</taxon>
        <taxon>Duplodnaviria</taxon>
        <taxon>Heunggongvirae</taxon>
        <taxon>Uroviricota</taxon>
        <taxon>Caudoviricetes</taxon>
    </lineage>
</organism>
<dbReference type="EMBL" id="BK015299">
    <property type="protein sequence ID" value="DAE00126.1"/>
    <property type="molecule type" value="Genomic_DNA"/>
</dbReference>
<proteinExistence type="predicted"/>
<protein>
    <submittedName>
        <fullName evidence="1">Uncharacterized protein</fullName>
    </submittedName>
</protein>
<evidence type="ECO:0000313" key="1">
    <source>
        <dbReference type="EMBL" id="DAE00126.1"/>
    </source>
</evidence>
<reference evidence="1" key="1">
    <citation type="journal article" date="2021" name="Proc. Natl. Acad. Sci. U.S.A.">
        <title>A Catalog of Tens of Thousands of Viruses from Human Metagenomes Reveals Hidden Associations with Chronic Diseases.</title>
        <authorList>
            <person name="Tisza M.J."/>
            <person name="Buck C.B."/>
        </authorList>
    </citation>
    <scope>NUCLEOTIDE SEQUENCE</scope>
    <source>
        <strain evidence="1">CtTBR23</strain>
    </source>
</reference>
<sequence length="178" mass="20443">MHELHMPKQVFLKKWDVSVRPYLTSEDIVDIAESMLLYDNKLEQHMALMMGVLERCTDIDIKILEETDVDRFIYSGLWADVRENIAGVKDILEYVEYKESANVAIAKFVNTTLTDAVVKLTELISNTDIAKVFDSDLESLRNSLNLIKEDGNAEILKNVFQMSTIQKTGDKIKKQNIR</sequence>
<accession>A0A8S5NZ82</accession>
<name>A0A8S5NZ82_9CAUD</name>